<dbReference type="InterPro" id="IPR013785">
    <property type="entry name" value="Aldolase_TIM"/>
</dbReference>
<dbReference type="Gene3D" id="3.20.20.70">
    <property type="entry name" value="Aldolase class I"/>
    <property type="match status" value="1"/>
</dbReference>
<dbReference type="Proteomes" id="UP000649075">
    <property type="component" value="Unassembled WGS sequence"/>
</dbReference>
<evidence type="ECO:0000256" key="3">
    <source>
        <dbReference type="ARBA" id="ARBA00023004"/>
    </source>
</evidence>
<dbReference type="PROSITE" id="PS51918">
    <property type="entry name" value="RADICAL_SAM"/>
    <property type="match status" value="1"/>
</dbReference>
<dbReference type="InterPro" id="IPR007197">
    <property type="entry name" value="rSAM"/>
</dbReference>
<proteinExistence type="predicted"/>
<sequence>MDDRLNHEQKMFSKTNWEFTKKIVEGNFESQVSPILTLDVSKKCNFRCNHCVDQETVNKDNLEIDWGILKQLLVDLKMQGCSCVELTGGGEPTTYTHFKDLIKLLSLLQYRIALISNGSNLHKYCDDIINAPFDWIRISLDSSNAHTHSVVHGCGLNVFKSITDSVKKIAKYKTVGISFLILPNNYKEIYNCAKYVKELNVKYIEVKPELNFKDKEITQIDDKIKEEIKKTN</sequence>
<name>A0ABR7KJW6_9FIRM</name>
<dbReference type="SFLD" id="SFLDS00029">
    <property type="entry name" value="Radical_SAM"/>
    <property type="match status" value="1"/>
</dbReference>
<dbReference type="InterPro" id="IPR050377">
    <property type="entry name" value="Radical_SAM_PqqE_MftC-like"/>
</dbReference>
<evidence type="ECO:0000313" key="7">
    <source>
        <dbReference type="Proteomes" id="UP000649075"/>
    </source>
</evidence>
<keyword evidence="7" id="KW-1185">Reference proteome</keyword>
<comment type="caution">
    <text evidence="6">The sequence shown here is derived from an EMBL/GenBank/DDBJ whole genome shotgun (WGS) entry which is preliminary data.</text>
</comment>
<dbReference type="EMBL" id="JACRWH010000052">
    <property type="protein sequence ID" value="MBC6013036.1"/>
    <property type="molecule type" value="Genomic_DNA"/>
</dbReference>
<dbReference type="CDD" id="cd01335">
    <property type="entry name" value="Radical_SAM"/>
    <property type="match status" value="1"/>
</dbReference>
<keyword evidence="1" id="KW-0949">S-adenosyl-L-methionine</keyword>
<evidence type="ECO:0000256" key="4">
    <source>
        <dbReference type="ARBA" id="ARBA00023014"/>
    </source>
</evidence>
<reference evidence="6 7" key="1">
    <citation type="submission" date="2020-08" db="EMBL/GenBank/DDBJ databases">
        <authorList>
            <person name="Liu C."/>
            <person name="Sun Q."/>
        </authorList>
    </citation>
    <scope>NUCLEOTIDE SEQUENCE [LARGE SCALE GENOMIC DNA]</scope>
    <source>
        <strain evidence="6 7">L34</strain>
    </source>
</reference>
<dbReference type="SFLD" id="SFLDG01067">
    <property type="entry name" value="SPASM/twitch_domain_containing"/>
    <property type="match status" value="1"/>
</dbReference>
<protein>
    <submittedName>
        <fullName evidence="6">Radical SAM protein</fullName>
    </submittedName>
</protein>
<dbReference type="RefSeq" id="WP_186999555.1">
    <property type="nucleotide sequence ID" value="NZ_JACRWH010000052.1"/>
</dbReference>
<keyword evidence="2" id="KW-0479">Metal-binding</keyword>
<evidence type="ECO:0000256" key="1">
    <source>
        <dbReference type="ARBA" id="ARBA00022691"/>
    </source>
</evidence>
<gene>
    <name evidence="6" type="ORF">H8911_10000</name>
</gene>
<keyword evidence="3" id="KW-0408">Iron</keyword>
<evidence type="ECO:0000256" key="2">
    <source>
        <dbReference type="ARBA" id="ARBA00022723"/>
    </source>
</evidence>
<feature type="domain" description="Radical SAM core" evidence="5">
    <location>
        <begin position="30"/>
        <end position="232"/>
    </location>
</feature>
<dbReference type="SUPFAM" id="SSF102114">
    <property type="entry name" value="Radical SAM enzymes"/>
    <property type="match status" value="1"/>
</dbReference>
<dbReference type="InterPro" id="IPR058240">
    <property type="entry name" value="rSAM_sf"/>
</dbReference>
<evidence type="ECO:0000259" key="5">
    <source>
        <dbReference type="PROSITE" id="PS51918"/>
    </source>
</evidence>
<dbReference type="PANTHER" id="PTHR11228:SF7">
    <property type="entry name" value="PQQA PEPTIDE CYCLASE"/>
    <property type="match status" value="1"/>
</dbReference>
<dbReference type="PANTHER" id="PTHR11228">
    <property type="entry name" value="RADICAL SAM DOMAIN PROTEIN"/>
    <property type="match status" value="1"/>
</dbReference>
<evidence type="ECO:0000313" key="6">
    <source>
        <dbReference type="EMBL" id="MBC6013036.1"/>
    </source>
</evidence>
<organism evidence="6 7">
    <name type="scientific">Holdemanella hominis</name>
    <dbReference type="NCBI Taxonomy" id="2764327"/>
    <lineage>
        <taxon>Bacteria</taxon>
        <taxon>Bacillati</taxon>
        <taxon>Bacillota</taxon>
        <taxon>Erysipelotrichia</taxon>
        <taxon>Erysipelotrichales</taxon>
        <taxon>Erysipelotrichaceae</taxon>
        <taxon>Holdemanella</taxon>
    </lineage>
</organism>
<accession>A0ABR7KJW6</accession>
<dbReference type="Pfam" id="PF04055">
    <property type="entry name" value="Radical_SAM"/>
    <property type="match status" value="1"/>
</dbReference>
<keyword evidence="4" id="KW-0411">Iron-sulfur</keyword>